<evidence type="ECO:0000313" key="6">
    <source>
        <dbReference type="EMBL" id="OJJ61371.1"/>
    </source>
</evidence>
<dbReference type="GeneID" id="63756339"/>
<accession>A0A1L9TPL9</accession>
<dbReference type="OrthoDB" id="5282002at2759"/>
<feature type="domain" description="MYND-type" evidence="5">
    <location>
        <begin position="5"/>
        <end position="47"/>
    </location>
</feature>
<dbReference type="InterPro" id="IPR002893">
    <property type="entry name" value="Znf_MYND"/>
</dbReference>
<dbReference type="STRING" id="1036612.A0A1L9TPL9"/>
<dbReference type="GO" id="GO:0008270">
    <property type="term" value="F:zinc ion binding"/>
    <property type="evidence" value="ECO:0007669"/>
    <property type="project" value="UniProtKB-KW"/>
</dbReference>
<dbReference type="Proteomes" id="UP000184356">
    <property type="component" value="Unassembled WGS sequence"/>
</dbReference>
<dbReference type="VEuPathDB" id="FungiDB:ASPSYDRAFT_1173055"/>
<evidence type="ECO:0000256" key="4">
    <source>
        <dbReference type="PROSITE-ProRule" id="PRU00134"/>
    </source>
</evidence>
<dbReference type="EMBL" id="KV878584">
    <property type="protein sequence ID" value="OJJ61371.1"/>
    <property type="molecule type" value="Genomic_DNA"/>
</dbReference>
<evidence type="ECO:0000256" key="1">
    <source>
        <dbReference type="ARBA" id="ARBA00022723"/>
    </source>
</evidence>
<gene>
    <name evidence="6" type="ORF">ASPSYDRAFT_1173055</name>
</gene>
<name>A0A1L9TPL9_9EURO</name>
<keyword evidence="1" id="KW-0479">Metal-binding</keyword>
<keyword evidence="7" id="KW-1185">Reference proteome</keyword>
<dbReference type="PROSITE" id="PS50865">
    <property type="entry name" value="ZF_MYND_2"/>
    <property type="match status" value="1"/>
</dbReference>
<organism evidence="6 7">
    <name type="scientific">Aspergillus sydowii CBS 593.65</name>
    <dbReference type="NCBI Taxonomy" id="1036612"/>
    <lineage>
        <taxon>Eukaryota</taxon>
        <taxon>Fungi</taxon>
        <taxon>Dikarya</taxon>
        <taxon>Ascomycota</taxon>
        <taxon>Pezizomycotina</taxon>
        <taxon>Eurotiomycetes</taxon>
        <taxon>Eurotiomycetidae</taxon>
        <taxon>Eurotiales</taxon>
        <taxon>Aspergillaceae</taxon>
        <taxon>Aspergillus</taxon>
        <taxon>Aspergillus subgen. Nidulantes</taxon>
    </lineage>
</organism>
<dbReference type="Pfam" id="PF14737">
    <property type="entry name" value="DUF4470"/>
    <property type="match status" value="1"/>
</dbReference>
<dbReference type="RefSeq" id="XP_040705177.1">
    <property type="nucleotide sequence ID" value="XM_040840266.1"/>
</dbReference>
<protein>
    <recommendedName>
        <fullName evidence="5">MYND-type domain-containing protein</fullName>
    </recommendedName>
</protein>
<keyword evidence="2 4" id="KW-0863">Zinc-finger</keyword>
<evidence type="ECO:0000256" key="2">
    <source>
        <dbReference type="ARBA" id="ARBA00022771"/>
    </source>
</evidence>
<evidence type="ECO:0000313" key="7">
    <source>
        <dbReference type="Proteomes" id="UP000184356"/>
    </source>
</evidence>
<dbReference type="AlphaFoldDB" id="A0A1L9TPL9"/>
<evidence type="ECO:0000256" key="3">
    <source>
        <dbReference type="ARBA" id="ARBA00022833"/>
    </source>
</evidence>
<dbReference type="InterPro" id="IPR027974">
    <property type="entry name" value="DUF4470"/>
</dbReference>
<dbReference type="Gene3D" id="6.10.140.2220">
    <property type="match status" value="1"/>
</dbReference>
<proteinExistence type="predicted"/>
<keyword evidence="3" id="KW-0862">Zinc</keyword>
<dbReference type="SUPFAM" id="SSF144232">
    <property type="entry name" value="HIT/MYND zinc finger-like"/>
    <property type="match status" value="1"/>
</dbReference>
<dbReference type="Pfam" id="PF01753">
    <property type="entry name" value="zf-MYND"/>
    <property type="match status" value="1"/>
</dbReference>
<sequence>MAGSQPSCANNPECQKDGKSACTNCRLVLYCSAACQKSHWQFHRTDCRSELNKLTWLPSWVLENRSPKIQPSFGPNKDFIGDMPAFDLINLADNEGRDYDGPLGILFAASGDLRNVVKTITELPEDYNGLLEIVVNDHDTDIVCRNVILLLLAIAIEDDDDAVESMIHVWYSAFIRESDIELLDGFRPLVERVCTKYEGSDCDHPVGEEWDFEKFTLVPIMKLESWNYLLSFLEAPFGYTPTLAHKARTLATKVQSRKDYRERFLYNQPPARRVAYEKFCDDGMVLPFGASREEFCIPNPTFFQHWSQWPMKDDADPTAGWPSEEVFATYTGPATADVYGKLFFYLRRVFKVFRDRLRSLKIIIEVAEDCVTPLSNKLNDESFDRIDVSNLSDPGLAGIKRTLNLMVPLLKQPSENPHATLVTLFMSAVTRTVNDSDRKRDIGPKGEAWKRLKQYMPALNKALPSISHADCGKLNAAIQLVANYDSVFDRYMEKHEFAEAAESVGAAIKSDHTIVDKWPFKVKLRPGQPGAQEEFERRLRDRCLGQEHYVEWKRVAASVTDKTEKTPGMPNVGKLAI</sequence>
<reference evidence="7" key="1">
    <citation type="journal article" date="2017" name="Genome Biol.">
        <title>Comparative genomics reveals high biological diversity and specific adaptations in the industrially and medically important fungal genus Aspergillus.</title>
        <authorList>
            <person name="de Vries R.P."/>
            <person name="Riley R."/>
            <person name="Wiebenga A."/>
            <person name="Aguilar-Osorio G."/>
            <person name="Amillis S."/>
            <person name="Uchima C.A."/>
            <person name="Anderluh G."/>
            <person name="Asadollahi M."/>
            <person name="Askin M."/>
            <person name="Barry K."/>
            <person name="Battaglia E."/>
            <person name="Bayram O."/>
            <person name="Benocci T."/>
            <person name="Braus-Stromeyer S.A."/>
            <person name="Caldana C."/>
            <person name="Canovas D."/>
            <person name="Cerqueira G.C."/>
            <person name="Chen F."/>
            <person name="Chen W."/>
            <person name="Choi C."/>
            <person name="Clum A."/>
            <person name="Dos Santos R.A."/>
            <person name="Damasio A.R."/>
            <person name="Diallinas G."/>
            <person name="Emri T."/>
            <person name="Fekete E."/>
            <person name="Flipphi M."/>
            <person name="Freyberg S."/>
            <person name="Gallo A."/>
            <person name="Gournas C."/>
            <person name="Habgood R."/>
            <person name="Hainaut M."/>
            <person name="Harispe M.L."/>
            <person name="Henrissat B."/>
            <person name="Hilden K.S."/>
            <person name="Hope R."/>
            <person name="Hossain A."/>
            <person name="Karabika E."/>
            <person name="Karaffa L."/>
            <person name="Karanyi Z."/>
            <person name="Krasevec N."/>
            <person name="Kuo A."/>
            <person name="Kusch H."/>
            <person name="LaButti K."/>
            <person name="Lagendijk E.L."/>
            <person name="Lapidus A."/>
            <person name="Levasseur A."/>
            <person name="Lindquist E."/>
            <person name="Lipzen A."/>
            <person name="Logrieco A.F."/>
            <person name="MacCabe A."/>
            <person name="Maekelae M.R."/>
            <person name="Malavazi I."/>
            <person name="Melin P."/>
            <person name="Meyer V."/>
            <person name="Mielnichuk N."/>
            <person name="Miskei M."/>
            <person name="Molnar A.P."/>
            <person name="Mule G."/>
            <person name="Ngan C.Y."/>
            <person name="Orejas M."/>
            <person name="Orosz E."/>
            <person name="Ouedraogo J.P."/>
            <person name="Overkamp K.M."/>
            <person name="Park H.-S."/>
            <person name="Perrone G."/>
            <person name="Piumi F."/>
            <person name="Punt P.J."/>
            <person name="Ram A.F."/>
            <person name="Ramon A."/>
            <person name="Rauscher S."/>
            <person name="Record E."/>
            <person name="Riano-Pachon D.M."/>
            <person name="Robert V."/>
            <person name="Roehrig J."/>
            <person name="Ruller R."/>
            <person name="Salamov A."/>
            <person name="Salih N.S."/>
            <person name="Samson R.A."/>
            <person name="Sandor E."/>
            <person name="Sanguinetti M."/>
            <person name="Schuetze T."/>
            <person name="Sepcic K."/>
            <person name="Shelest E."/>
            <person name="Sherlock G."/>
            <person name="Sophianopoulou V."/>
            <person name="Squina F.M."/>
            <person name="Sun H."/>
            <person name="Susca A."/>
            <person name="Todd R.B."/>
            <person name="Tsang A."/>
            <person name="Unkles S.E."/>
            <person name="van de Wiele N."/>
            <person name="van Rossen-Uffink D."/>
            <person name="Oliveira J.V."/>
            <person name="Vesth T.C."/>
            <person name="Visser J."/>
            <person name="Yu J.-H."/>
            <person name="Zhou M."/>
            <person name="Andersen M.R."/>
            <person name="Archer D.B."/>
            <person name="Baker S.E."/>
            <person name="Benoit I."/>
            <person name="Brakhage A.A."/>
            <person name="Braus G.H."/>
            <person name="Fischer R."/>
            <person name="Frisvad J.C."/>
            <person name="Goldman G.H."/>
            <person name="Houbraken J."/>
            <person name="Oakley B."/>
            <person name="Pocsi I."/>
            <person name="Scazzocchio C."/>
            <person name="Seiboth B."/>
            <person name="vanKuyk P.A."/>
            <person name="Wortman J."/>
            <person name="Dyer P.S."/>
            <person name="Grigoriev I.V."/>
        </authorList>
    </citation>
    <scope>NUCLEOTIDE SEQUENCE [LARGE SCALE GENOMIC DNA]</scope>
    <source>
        <strain evidence="7">CBS 593.65</strain>
    </source>
</reference>
<evidence type="ECO:0000259" key="5">
    <source>
        <dbReference type="PROSITE" id="PS50865"/>
    </source>
</evidence>